<dbReference type="InterPro" id="IPR001394">
    <property type="entry name" value="Peptidase_C19_UCH"/>
</dbReference>
<keyword evidence="3 6" id="KW-0833">Ubl conjugation pathway</keyword>
<dbReference type="InterPro" id="IPR028889">
    <property type="entry name" value="USP"/>
</dbReference>
<keyword evidence="2 6" id="KW-0645">Protease</keyword>
<dbReference type="GO" id="GO:0043161">
    <property type="term" value="P:proteasome-mediated ubiquitin-dependent protein catabolic process"/>
    <property type="evidence" value="ECO:0007669"/>
    <property type="project" value="InterPro"/>
</dbReference>
<accession>A0A1R1PX47</accession>
<dbReference type="Gene3D" id="3.90.70.10">
    <property type="entry name" value="Cysteine proteinases"/>
    <property type="match status" value="1"/>
</dbReference>
<dbReference type="InterPro" id="IPR018200">
    <property type="entry name" value="USP_CS"/>
</dbReference>
<dbReference type="GO" id="GO:0004843">
    <property type="term" value="F:cysteine-type deubiquitinase activity"/>
    <property type="evidence" value="ECO:0007669"/>
    <property type="project" value="UniProtKB-UniRule"/>
</dbReference>
<dbReference type="InterPro" id="IPR038765">
    <property type="entry name" value="Papain-like_cys_pep_sf"/>
</dbReference>
<keyword evidence="10" id="KW-1185">Reference proteome</keyword>
<keyword evidence="4 6" id="KW-0378">Hydrolase</keyword>
<gene>
    <name evidence="9" type="ORF">AX774_g910</name>
</gene>
<comment type="similarity">
    <text evidence="6">Belongs to the peptidase C19 family.</text>
</comment>
<dbReference type="EMBL" id="LSSK01000073">
    <property type="protein sequence ID" value="OMH85521.1"/>
    <property type="molecule type" value="Genomic_DNA"/>
</dbReference>
<organism evidence="9 10">
    <name type="scientific">Zancudomyces culisetae</name>
    <name type="common">Gut fungus</name>
    <name type="synonym">Smittium culisetae</name>
    <dbReference type="NCBI Taxonomy" id="1213189"/>
    <lineage>
        <taxon>Eukaryota</taxon>
        <taxon>Fungi</taxon>
        <taxon>Fungi incertae sedis</taxon>
        <taxon>Zoopagomycota</taxon>
        <taxon>Kickxellomycotina</taxon>
        <taxon>Harpellomycetes</taxon>
        <taxon>Harpellales</taxon>
        <taxon>Legeriomycetaceae</taxon>
        <taxon>Zancudomyces</taxon>
    </lineage>
</organism>
<evidence type="ECO:0000313" key="9">
    <source>
        <dbReference type="EMBL" id="OMH85521.1"/>
    </source>
</evidence>
<dbReference type="GO" id="GO:0016579">
    <property type="term" value="P:protein deubiquitination"/>
    <property type="evidence" value="ECO:0007669"/>
    <property type="project" value="InterPro"/>
</dbReference>
<feature type="domain" description="USP" evidence="8">
    <location>
        <begin position="236"/>
        <end position="598"/>
    </location>
</feature>
<dbReference type="Proteomes" id="UP000188320">
    <property type="component" value="Unassembled WGS sequence"/>
</dbReference>
<dbReference type="GO" id="GO:0061136">
    <property type="term" value="P:regulation of proteasomal protein catabolic process"/>
    <property type="evidence" value="ECO:0007669"/>
    <property type="project" value="TreeGrafter"/>
</dbReference>
<evidence type="ECO:0000313" key="10">
    <source>
        <dbReference type="Proteomes" id="UP000188320"/>
    </source>
</evidence>
<evidence type="ECO:0000256" key="3">
    <source>
        <dbReference type="ARBA" id="ARBA00022786"/>
    </source>
</evidence>
<evidence type="ECO:0000256" key="1">
    <source>
        <dbReference type="ARBA" id="ARBA00000707"/>
    </source>
</evidence>
<dbReference type="SUPFAM" id="SSF54001">
    <property type="entry name" value="Cysteine proteinases"/>
    <property type="match status" value="1"/>
</dbReference>
<dbReference type="PANTHER" id="PTHR43982">
    <property type="entry name" value="UBIQUITIN CARBOXYL-TERMINAL HYDROLASE"/>
    <property type="match status" value="1"/>
</dbReference>
<sequence>MQLFGFEYLDGVYTPPKVEEIKNTENIESYKLAVDQISLAIFSAQSILPDTEKTEKDKIKRIENKILNILGSEYFPRRSHIVSESIEDSLKPFSPSYATLGIPPTVSDPVILWAYDKKVEETPAEVGRLLDSLTDLSIGRKSSVLKLKVVQENTIGRYGSHAVKLAYSHFGTVDTNIDDNMLMFLFETECNDRPTLIETHKSKLAIIAQARKSSALVEFLLSIGHNENVANGQNPVGIVNIGNTCYLNSLLQYYYSIKNLREQVEEFGNQSTWNEQIMPGRKNGSMQITAAEIEKSISFISHLKRLFSELDAANSQIGSDGYKSIRVKPDYELAKMLLEPVNYINIEKDNDTNIQNTIFMPQQDITECMAMIESYLEVASPPSSADTLLSQRLFRGTLRFEFLGDTIKKSEFKNEYFNRLIINLDESQAADNTVQSCLAALFSEHKVDWYQNTDSSDNSDSNKATSADMTNSQSSATKRTFILELPEYLQIQVQRTQFDTVLNRPFKSTSPLKLLDTIDLSRFVHPDLPTKSYTYELYAIMIHEGDTTESGHYWIYIRNNEKNCWYEFNDDIVKIVSEKTIYSLDVSTKVYCVVYKLAKL</sequence>
<proteinExistence type="inferred from homology"/>
<reference evidence="10" key="1">
    <citation type="submission" date="2017-01" db="EMBL/GenBank/DDBJ databases">
        <authorList>
            <person name="Wang Y."/>
            <person name="White M."/>
            <person name="Kvist S."/>
            <person name="Moncalvo J.-M."/>
        </authorList>
    </citation>
    <scope>NUCLEOTIDE SEQUENCE [LARGE SCALE GENOMIC DNA]</scope>
    <source>
        <strain evidence="10">COL-18-3</strain>
    </source>
</reference>
<feature type="region of interest" description="Disordered" evidence="7">
    <location>
        <begin position="453"/>
        <end position="472"/>
    </location>
</feature>
<dbReference type="PANTHER" id="PTHR43982:SF6">
    <property type="entry name" value="UBIQUITIN CARBOXYL-TERMINAL HYDROLASE 2-RELATED"/>
    <property type="match status" value="1"/>
</dbReference>
<dbReference type="Pfam" id="PF13446">
    <property type="entry name" value="RPT"/>
    <property type="match status" value="2"/>
</dbReference>
<dbReference type="EC" id="3.4.19.12" evidence="6"/>
<keyword evidence="5 6" id="KW-0788">Thiol protease</keyword>
<dbReference type="PROSITE" id="PS00973">
    <property type="entry name" value="USP_2"/>
    <property type="match status" value="1"/>
</dbReference>
<comment type="catalytic activity">
    <reaction evidence="1 6">
        <text>Thiol-dependent hydrolysis of ester, thioester, amide, peptide and isopeptide bonds formed by the C-terminal Gly of ubiquitin (a 76-residue protein attached to proteins as an intracellular targeting signal).</text>
        <dbReference type="EC" id="3.4.19.12"/>
    </reaction>
</comment>
<dbReference type="InterPro" id="IPR025305">
    <property type="entry name" value="UCH_repeat_domain"/>
</dbReference>
<dbReference type="OrthoDB" id="2420415at2759"/>
<evidence type="ECO:0000256" key="7">
    <source>
        <dbReference type="SAM" id="MobiDB-lite"/>
    </source>
</evidence>
<protein>
    <recommendedName>
        <fullName evidence="6">Ubiquitin carboxyl-terminal hydrolase</fullName>
        <ecNumber evidence="6">3.4.19.12</ecNumber>
    </recommendedName>
</protein>
<evidence type="ECO:0000256" key="6">
    <source>
        <dbReference type="RuleBase" id="RU366025"/>
    </source>
</evidence>
<dbReference type="PROSITE" id="PS00972">
    <property type="entry name" value="USP_1"/>
    <property type="match status" value="1"/>
</dbReference>
<dbReference type="InterPro" id="IPR044635">
    <property type="entry name" value="UBP14-like"/>
</dbReference>
<evidence type="ECO:0000256" key="5">
    <source>
        <dbReference type="ARBA" id="ARBA00022807"/>
    </source>
</evidence>
<evidence type="ECO:0000256" key="4">
    <source>
        <dbReference type="ARBA" id="ARBA00022801"/>
    </source>
</evidence>
<evidence type="ECO:0000259" key="8">
    <source>
        <dbReference type="PROSITE" id="PS50235"/>
    </source>
</evidence>
<dbReference type="PROSITE" id="PS50235">
    <property type="entry name" value="USP_3"/>
    <property type="match status" value="1"/>
</dbReference>
<feature type="compositionally biased region" description="Low complexity" evidence="7">
    <location>
        <begin position="453"/>
        <end position="468"/>
    </location>
</feature>
<comment type="caution">
    <text evidence="9">The sequence shown here is derived from an EMBL/GenBank/DDBJ whole genome shotgun (WGS) entry which is preliminary data.</text>
</comment>
<dbReference type="GO" id="GO:0070628">
    <property type="term" value="F:proteasome binding"/>
    <property type="evidence" value="ECO:0007669"/>
    <property type="project" value="TreeGrafter"/>
</dbReference>
<evidence type="ECO:0000256" key="2">
    <source>
        <dbReference type="ARBA" id="ARBA00022670"/>
    </source>
</evidence>
<dbReference type="AlphaFoldDB" id="A0A1R1PX47"/>
<name>A0A1R1PX47_ZANCU</name>
<dbReference type="Pfam" id="PF00443">
    <property type="entry name" value="UCH"/>
    <property type="match status" value="1"/>
</dbReference>